<dbReference type="InterPro" id="IPR036322">
    <property type="entry name" value="WD40_repeat_dom_sf"/>
</dbReference>
<dbReference type="OrthoDB" id="2686672at2759"/>
<dbReference type="InterPro" id="IPR019775">
    <property type="entry name" value="WD40_repeat_CS"/>
</dbReference>
<dbReference type="InParanoid" id="E9HX41"/>
<dbReference type="PANTHER" id="PTHR10814">
    <property type="entry name" value="TRANSDUCIN-LIKE ENHANCER PROTEIN"/>
    <property type="match status" value="1"/>
</dbReference>
<feature type="compositionally biased region" description="Basic and acidic residues" evidence="5">
    <location>
        <begin position="13"/>
        <end position="25"/>
    </location>
</feature>
<keyword evidence="2 4" id="KW-0853">WD repeat</keyword>
<evidence type="ECO:0000256" key="5">
    <source>
        <dbReference type="SAM" id="MobiDB-lite"/>
    </source>
</evidence>
<organism evidence="6 7">
    <name type="scientific">Daphnia pulex</name>
    <name type="common">Water flea</name>
    <dbReference type="NCBI Taxonomy" id="6669"/>
    <lineage>
        <taxon>Eukaryota</taxon>
        <taxon>Metazoa</taxon>
        <taxon>Ecdysozoa</taxon>
        <taxon>Arthropoda</taxon>
        <taxon>Crustacea</taxon>
        <taxon>Branchiopoda</taxon>
        <taxon>Diplostraca</taxon>
        <taxon>Cladocera</taxon>
        <taxon>Anomopoda</taxon>
        <taxon>Daphniidae</taxon>
        <taxon>Daphnia</taxon>
    </lineage>
</organism>
<dbReference type="AlphaFoldDB" id="E9HX41"/>
<feature type="repeat" description="WD" evidence="4">
    <location>
        <begin position="144"/>
        <end position="185"/>
    </location>
</feature>
<evidence type="ECO:0000313" key="7">
    <source>
        <dbReference type="Proteomes" id="UP000000305"/>
    </source>
</evidence>
<protein>
    <submittedName>
        <fullName evidence="6">Uncharacterized protein</fullName>
    </submittedName>
</protein>
<dbReference type="Proteomes" id="UP000000305">
    <property type="component" value="Unassembled WGS sequence"/>
</dbReference>
<dbReference type="EMBL" id="GL732993">
    <property type="protein sequence ID" value="EFX63691.1"/>
    <property type="molecule type" value="Genomic_DNA"/>
</dbReference>
<sequence>MGQEHSGGPMSRSTDEHKDDVDKNNRAAGIAPKLATPTGLGGIPPNGPLKPSPLGQYPPYMPPGRPPSDLAGVAGPYEPPPMHARYPPRPMLAYDAHPQMRGLLGFMSQDGGKQAYSFHVCLSCCSDGNIAVLDLHKQTPVSQFHGHTDVVSCIDMSADETRLCTGGSDHTVRSWDLREGCQLAHHDFASQILSLGCCPAVD</sequence>
<dbReference type="SMART" id="SM00320">
    <property type="entry name" value="WD40"/>
    <property type="match status" value="1"/>
</dbReference>
<dbReference type="Gene3D" id="2.130.10.10">
    <property type="entry name" value="YVTN repeat-like/Quinoprotein amine dehydrogenase"/>
    <property type="match status" value="1"/>
</dbReference>
<accession>E9HX41</accession>
<dbReference type="KEGG" id="dpx:DAPPUDRAFT_267913"/>
<dbReference type="Pfam" id="PF00400">
    <property type="entry name" value="WD40"/>
    <property type="match status" value="1"/>
</dbReference>
<dbReference type="GO" id="GO:0005634">
    <property type="term" value="C:nucleus"/>
    <property type="evidence" value="ECO:0007669"/>
    <property type="project" value="InterPro"/>
</dbReference>
<dbReference type="InterPro" id="IPR009146">
    <property type="entry name" value="Groucho_enhance"/>
</dbReference>
<evidence type="ECO:0000256" key="2">
    <source>
        <dbReference type="ARBA" id="ARBA00022574"/>
    </source>
</evidence>
<dbReference type="PROSITE" id="PS50082">
    <property type="entry name" value="WD_REPEATS_2"/>
    <property type="match status" value="1"/>
</dbReference>
<evidence type="ECO:0000256" key="4">
    <source>
        <dbReference type="PROSITE-ProRule" id="PRU00221"/>
    </source>
</evidence>
<gene>
    <name evidence="6" type="ORF">DAPPUDRAFT_267913</name>
</gene>
<dbReference type="STRING" id="6669.E9HX41"/>
<comment type="similarity">
    <text evidence="1">Belongs to the WD repeat Groucho/TLE family.</text>
</comment>
<keyword evidence="7" id="KW-1185">Reference proteome</keyword>
<evidence type="ECO:0000256" key="1">
    <source>
        <dbReference type="ARBA" id="ARBA00005969"/>
    </source>
</evidence>
<dbReference type="eggNOG" id="KOG0639">
    <property type="taxonomic scope" value="Eukaryota"/>
</dbReference>
<proteinExistence type="inferred from homology"/>
<dbReference type="PANTHER" id="PTHR10814:SF21">
    <property type="entry name" value="PROTEIN GROUCHO"/>
    <property type="match status" value="1"/>
</dbReference>
<dbReference type="InterPro" id="IPR001680">
    <property type="entry name" value="WD40_rpt"/>
</dbReference>
<reference evidence="6 7" key="1">
    <citation type="journal article" date="2011" name="Science">
        <title>The ecoresponsive genome of Daphnia pulex.</title>
        <authorList>
            <person name="Colbourne J.K."/>
            <person name="Pfrender M.E."/>
            <person name="Gilbert D."/>
            <person name="Thomas W.K."/>
            <person name="Tucker A."/>
            <person name="Oakley T.H."/>
            <person name="Tokishita S."/>
            <person name="Aerts A."/>
            <person name="Arnold G.J."/>
            <person name="Basu M.K."/>
            <person name="Bauer D.J."/>
            <person name="Caceres C.E."/>
            <person name="Carmel L."/>
            <person name="Casola C."/>
            <person name="Choi J.H."/>
            <person name="Detter J.C."/>
            <person name="Dong Q."/>
            <person name="Dusheyko S."/>
            <person name="Eads B.D."/>
            <person name="Frohlich T."/>
            <person name="Geiler-Samerotte K.A."/>
            <person name="Gerlach D."/>
            <person name="Hatcher P."/>
            <person name="Jogdeo S."/>
            <person name="Krijgsveld J."/>
            <person name="Kriventseva E.V."/>
            <person name="Kultz D."/>
            <person name="Laforsch C."/>
            <person name="Lindquist E."/>
            <person name="Lopez J."/>
            <person name="Manak J.R."/>
            <person name="Muller J."/>
            <person name="Pangilinan J."/>
            <person name="Patwardhan R.P."/>
            <person name="Pitluck S."/>
            <person name="Pritham E.J."/>
            <person name="Rechtsteiner A."/>
            <person name="Rho M."/>
            <person name="Rogozin I.B."/>
            <person name="Sakarya O."/>
            <person name="Salamov A."/>
            <person name="Schaack S."/>
            <person name="Shapiro H."/>
            <person name="Shiga Y."/>
            <person name="Skalitzky C."/>
            <person name="Smith Z."/>
            <person name="Souvorov A."/>
            <person name="Sung W."/>
            <person name="Tang Z."/>
            <person name="Tsuchiya D."/>
            <person name="Tu H."/>
            <person name="Vos H."/>
            <person name="Wang M."/>
            <person name="Wolf Y.I."/>
            <person name="Yamagata H."/>
            <person name="Yamada T."/>
            <person name="Ye Y."/>
            <person name="Shaw J.R."/>
            <person name="Andrews J."/>
            <person name="Crease T.J."/>
            <person name="Tang H."/>
            <person name="Lucas S.M."/>
            <person name="Robertson H.M."/>
            <person name="Bork P."/>
            <person name="Koonin E.V."/>
            <person name="Zdobnov E.M."/>
            <person name="Grigoriev I.V."/>
            <person name="Lynch M."/>
            <person name="Boore J.L."/>
        </authorList>
    </citation>
    <scope>NUCLEOTIDE SEQUENCE [LARGE SCALE GENOMIC DNA]</scope>
</reference>
<feature type="region of interest" description="Disordered" evidence="5">
    <location>
        <begin position="1"/>
        <end position="82"/>
    </location>
</feature>
<dbReference type="HOGENOM" id="CLU_117334_0_0_1"/>
<dbReference type="PROSITE" id="PS00678">
    <property type="entry name" value="WD_REPEATS_1"/>
    <property type="match status" value="1"/>
</dbReference>
<keyword evidence="3" id="KW-0677">Repeat</keyword>
<dbReference type="PROSITE" id="PS50294">
    <property type="entry name" value="WD_REPEATS_REGION"/>
    <property type="match status" value="1"/>
</dbReference>
<name>E9HX41_DAPPU</name>
<dbReference type="GO" id="GO:0006355">
    <property type="term" value="P:regulation of DNA-templated transcription"/>
    <property type="evidence" value="ECO:0007669"/>
    <property type="project" value="InterPro"/>
</dbReference>
<evidence type="ECO:0000313" key="6">
    <source>
        <dbReference type="EMBL" id="EFX63691.1"/>
    </source>
</evidence>
<evidence type="ECO:0000256" key="3">
    <source>
        <dbReference type="ARBA" id="ARBA00022737"/>
    </source>
</evidence>
<dbReference type="SUPFAM" id="SSF50978">
    <property type="entry name" value="WD40 repeat-like"/>
    <property type="match status" value="1"/>
</dbReference>
<dbReference type="InterPro" id="IPR015943">
    <property type="entry name" value="WD40/YVTN_repeat-like_dom_sf"/>
</dbReference>